<accession>A0A0N0DF32</accession>
<evidence type="ECO:0000313" key="1">
    <source>
        <dbReference type="EMBL" id="KPA41951.1"/>
    </source>
</evidence>
<name>A0A0N0DF32_FUSLA</name>
<reference evidence="1 2" key="1">
    <citation type="submission" date="2015-04" db="EMBL/GenBank/DDBJ databases">
        <title>The draft genome sequence of Fusarium langsethiae, a T-2/HT-2 mycotoxin producer.</title>
        <authorList>
            <person name="Lysoe E."/>
            <person name="Divon H.H."/>
            <person name="Terzi V."/>
            <person name="Orru L."/>
            <person name="Lamontanara A."/>
            <person name="Kolseth A.-K."/>
            <person name="Frandsen R.J."/>
            <person name="Nielsen K."/>
            <person name="Thrane U."/>
        </authorList>
    </citation>
    <scope>NUCLEOTIDE SEQUENCE [LARGE SCALE GENOMIC DNA]</scope>
    <source>
        <strain evidence="1 2">Fl201059</strain>
    </source>
</reference>
<dbReference type="EMBL" id="JXCE01000080">
    <property type="protein sequence ID" value="KPA41951.1"/>
    <property type="molecule type" value="Genomic_DNA"/>
</dbReference>
<dbReference type="PANTHER" id="PTHR33099:SF7">
    <property type="entry name" value="MYND-TYPE DOMAIN-CONTAINING PROTEIN"/>
    <property type="match status" value="1"/>
</dbReference>
<dbReference type="Proteomes" id="UP000037904">
    <property type="component" value="Unassembled WGS sequence"/>
</dbReference>
<dbReference type="AlphaFoldDB" id="A0A0N0DF32"/>
<proteinExistence type="predicted"/>
<comment type="caution">
    <text evidence="1">The sequence shown here is derived from an EMBL/GenBank/DDBJ whole genome shotgun (WGS) entry which is preliminary data.</text>
</comment>
<protein>
    <submittedName>
        <fullName evidence="1">2og-fe oxygenase superfamily protein</fullName>
    </submittedName>
</protein>
<keyword evidence="2" id="KW-1185">Reference proteome</keyword>
<dbReference type="Gene3D" id="2.60.120.620">
    <property type="entry name" value="q2cbj1_9rhob like domain"/>
    <property type="match status" value="1"/>
</dbReference>
<dbReference type="PANTHER" id="PTHR33099">
    <property type="entry name" value="FE2OG DIOXYGENASE DOMAIN-CONTAINING PROTEIN"/>
    <property type="match status" value="1"/>
</dbReference>
<sequence length="895" mass="101802">MFVNPGLAIDDGNQIPLPLKEDDAQTIKGVCRQAPFGHGDKTLVDTSVRNTWELDASKFELRNPEWPKFFDKVLQDTAVGLGLNEVIAKPYKLLLYEPGSFFKPHKDSEKERGMVGTLIVCLPSQHEGGDVHLSFGSKVTRFSTAPTSKFDLNSISWFSDVTHEVTKLTSGYRLVLTYKLFIHGNSSVSASTALDKTEHLRSLLHKWKSRSCQPDRIIYPLDHLYTETSLCLENMKGRDRGVAYSLNKTCSESGFYFMLAHATHVRMGEDGYGGYDEGSEEYGNLRYVYTPSGVQVASNLTIDGDEILGYDINKEDPDSEDEGEFTGNENMAPTFRYHKTVVVLVLKDRLRKYLQKNVGGFFDSAQRAQNDRLTEMVIQDLANNRNDAYTRQAAAGFMDNVLHCSTEPQGPIVRLISKWALELDNIIMFRTCVRATYAPPGSRGSRPPAANQSPHYVYAKAVSDELISHLKTHYDGQEHTIDWDYWFKDLSQAIDIAAEFDAFCVVFRSSAKHEPLLESFKAWAVPICDKKLMSQTLWTLSDEKYLLLVLEKRNADSEWVLQSFLPTVVPRFHRSLLWTFLRSITAERSGPFKDSRELYRCIIEHGKGQLSLCGDDIVEQESGQTGFHGNNFISKYTADTRHLQADDQEHRTSCKKFIRMIKESYIHGAGQEALELLQQSCQRLIEERQVWSSVSVHHLMSNFLEPLIIALETINVPPVPAVHQFFEVTLRDVVHQPIMPRPVQLEGWAHEKAFCTALPNCSPCQAMNAFLVNSQQQIWHFPAAKYIRQHVECQLTDPIYSLQTIKDRTPHTLVVTKLGTHYDKSLRIWQQKAQQIAHSIRGLRRDYTKSLLGEEKYNALVMIGQPSQENTGTTSQANGDYAHPNAKRRRIWECM</sequence>
<dbReference type="OrthoDB" id="27483at2759"/>
<evidence type="ECO:0000313" key="2">
    <source>
        <dbReference type="Proteomes" id="UP000037904"/>
    </source>
</evidence>
<gene>
    <name evidence="1" type="ORF">FLAG1_05188</name>
</gene>
<organism evidence="1 2">
    <name type="scientific">Fusarium langsethiae</name>
    <dbReference type="NCBI Taxonomy" id="179993"/>
    <lineage>
        <taxon>Eukaryota</taxon>
        <taxon>Fungi</taxon>
        <taxon>Dikarya</taxon>
        <taxon>Ascomycota</taxon>
        <taxon>Pezizomycotina</taxon>
        <taxon>Sordariomycetes</taxon>
        <taxon>Hypocreomycetidae</taxon>
        <taxon>Hypocreales</taxon>
        <taxon>Nectriaceae</taxon>
        <taxon>Fusarium</taxon>
    </lineage>
</organism>